<dbReference type="Pfam" id="PF13180">
    <property type="entry name" value="PDZ_2"/>
    <property type="match status" value="1"/>
</dbReference>
<dbReference type="SUPFAM" id="SSF50156">
    <property type="entry name" value="PDZ domain-like"/>
    <property type="match status" value="1"/>
</dbReference>
<dbReference type="InterPro" id="IPR001478">
    <property type="entry name" value="PDZ"/>
</dbReference>
<dbReference type="Gene3D" id="2.30.42.10">
    <property type="match status" value="1"/>
</dbReference>
<evidence type="ECO:0000313" key="3">
    <source>
        <dbReference type="Proteomes" id="UP001560267"/>
    </source>
</evidence>
<keyword evidence="3" id="KW-1185">Reference proteome</keyword>
<evidence type="ECO:0000259" key="1">
    <source>
        <dbReference type="PROSITE" id="PS50106"/>
    </source>
</evidence>
<organism evidence="2 3">
    <name type="scientific">Ferrimicrobium acidiphilum</name>
    <dbReference type="NCBI Taxonomy" id="121039"/>
    <lineage>
        <taxon>Bacteria</taxon>
        <taxon>Bacillati</taxon>
        <taxon>Actinomycetota</taxon>
        <taxon>Acidimicrobiia</taxon>
        <taxon>Acidimicrobiales</taxon>
        <taxon>Acidimicrobiaceae</taxon>
        <taxon>Ferrimicrobium</taxon>
    </lineage>
</organism>
<dbReference type="RefSeq" id="WP_276957395.1">
    <property type="nucleotide sequence ID" value="NZ_DAHZRA010000036.1"/>
</dbReference>
<name>A0ABV3Y4Q0_9ACTN</name>
<dbReference type="Proteomes" id="UP001560267">
    <property type="component" value="Unassembled WGS sequence"/>
</dbReference>
<comment type="caution">
    <text evidence="2">The sequence shown here is derived from an EMBL/GenBank/DDBJ whole genome shotgun (WGS) entry which is preliminary data.</text>
</comment>
<dbReference type="SMART" id="SM00228">
    <property type="entry name" value="PDZ"/>
    <property type="match status" value="1"/>
</dbReference>
<reference evidence="2 3" key="1">
    <citation type="submission" date="2024-07" db="EMBL/GenBank/DDBJ databases">
        <title>Draft Genome Sequence of Ferrimicrobium acidiphilum Strain YE2023, Isolated from a Pulp of Bioleach Reactor.</title>
        <authorList>
            <person name="Elkina Y.A."/>
            <person name="Bulaeva A.G."/>
            <person name="Beletsky A.V."/>
            <person name="Mardanov A.V."/>
        </authorList>
    </citation>
    <scope>NUCLEOTIDE SEQUENCE [LARGE SCALE GENOMIC DNA]</scope>
    <source>
        <strain evidence="2 3">YE2023</strain>
    </source>
</reference>
<sequence length="336" mass="36138">MPARHVLSKAAIIWGTLLLAAGLIWFGFGSVSEVSVGPGNLVNLANTVQVGRRHPRGLALFDAQLSVTALTPLQLLTEHLNPNLAFVNPLHVQVRTGQLPASTDLQSILAAGVAAYRYLGVPIQVTHGLLVRDILPSSPAHGLVHPGDLITVVNGYPVSSLTSFETALTARPRSPTVTLVIAHQGRNLSEISHQRVSLPFNEGKLGIVITRASLYRLPTALRLTIPRTLDGTEGLAEAIAIIDSYHRIRVTHSLALGLIGLVEPNGHLEPVFGMPQRVIAMRDSHLRYVLVPSVQLKSAQQASHGTITIIGVASLSQAVHEIERLARVQTPKEFVR</sequence>
<dbReference type="InterPro" id="IPR020568">
    <property type="entry name" value="Ribosomal_Su5_D2-typ_SF"/>
</dbReference>
<accession>A0ABV3Y4Q0</accession>
<protein>
    <submittedName>
        <fullName evidence="2">PDZ domain-containing protein</fullName>
    </submittedName>
</protein>
<dbReference type="EMBL" id="JBFSHR010000058">
    <property type="protein sequence ID" value="MEX6430515.1"/>
    <property type="molecule type" value="Genomic_DNA"/>
</dbReference>
<dbReference type="InterPro" id="IPR036034">
    <property type="entry name" value="PDZ_sf"/>
</dbReference>
<gene>
    <name evidence="2" type="ORF">AB6A68_11835</name>
</gene>
<dbReference type="SUPFAM" id="SSF54211">
    <property type="entry name" value="Ribosomal protein S5 domain 2-like"/>
    <property type="match status" value="1"/>
</dbReference>
<feature type="domain" description="PDZ" evidence="1">
    <location>
        <begin position="119"/>
        <end position="185"/>
    </location>
</feature>
<dbReference type="Gene3D" id="3.30.230.10">
    <property type="match status" value="1"/>
</dbReference>
<proteinExistence type="predicted"/>
<evidence type="ECO:0000313" key="2">
    <source>
        <dbReference type="EMBL" id="MEX6430515.1"/>
    </source>
</evidence>
<dbReference type="InterPro" id="IPR014721">
    <property type="entry name" value="Ribsml_uS5_D2-typ_fold_subgr"/>
</dbReference>
<dbReference type="PROSITE" id="PS50106">
    <property type="entry name" value="PDZ"/>
    <property type="match status" value="1"/>
</dbReference>